<dbReference type="GO" id="GO:0019748">
    <property type="term" value="P:secondary metabolic process"/>
    <property type="evidence" value="ECO:0007669"/>
    <property type="project" value="TreeGrafter"/>
</dbReference>
<dbReference type="InterPro" id="IPR005645">
    <property type="entry name" value="FSH-like_dom"/>
</dbReference>
<gene>
    <name evidence="3" type="ORF">N7493_006109</name>
</gene>
<dbReference type="PANTHER" id="PTHR48070:SF4">
    <property type="entry name" value="ESTERASE ALNB"/>
    <property type="match status" value="1"/>
</dbReference>
<reference evidence="3" key="1">
    <citation type="journal article" date="2023" name="IMA Fungus">
        <title>Comparative genomic study of the Penicillium genus elucidates a diverse pangenome and 15 lateral gene transfer events.</title>
        <authorList>
            <person name="Petersen C."/>
            <person name="Sorensen T."/>
            <person name="Nielsen M.R."/>
            <person name="Sondergaard T.E."/>
            <person name="Sorensen J.L."/>
            <person name="Fitzpatrick D.A."/>
            <person name="Frisvad J.C."/>
            <person name="Nielsen K.L."/>
        </authorList>
    </citation>
    <scope>NUCLEOTIDE SEQUENCE</scope>
    <source>
        <strain evidence="3">IBT 17514</strain>
    </source>
</reference>
<reference evidence="3" key="2">
    <citation type="submission" date="2023-01" db="EMBL/GenBank/DDBJ databases">
        <authorList>
            <person name="Petersen C."/>
        </authorList>
    </citation>
    <scope>NUCLEOTIDE SEQUENCE</scope>
    <source>
        <strain evidence="3">IBT 17514</strain>
    </source>
</reference>
<protein>
    <recommendedName>
        <fullName evidence="2">Serine hydrolase domain-containing protein</fullName>
    </recommendedName>
</protein>
<comment type="caution">
    <text evidence="3">The sequence shown here is derived from an EMBL/GenBank/DDBJ whole genome shotgun (WGS) entry which is preliminary data.</text>
</comment>
<name>A0AAD6MVB0_9EURO</name>
<dbReference type="GO" id="GO:0017000">
    <property type="term" value="P:antibiotic biosynthetic process"/>
    <property type="evidence" value="ECO:0007669"/>
    <property type="project" value="UniProtKB-ARBA"/>
</dbReference>
<dbReference type="Pfam" id="PF03959">
    <property type="entry name" value="FSH1"/>
    <property type="match status" value="1"/>
</dbReference>
<evidence type="ECO:0000313" key="3">
    <source>
        <dbReference type="EMBL" id="KAJ5724381.1"/>
    </source>
</evidence>
<dbReference type="PANTHER" id="PTHR48070">
    <property type="entry name" value="ESTERASE OVCA2"/>
    <property type="match status" value="1"/>
</dbReference>
<dbReference type="SUPFAM" id="SSF53474">
    <property type="entry name" value="alpha/beta-Hydrolases"/>
    <property type="match status" value="1"/>
</dbReference>
<dbReference type="EMBL" id="JAQJAN010000008">
    <property type="protein sequence ID" value="KAJ5724381.1"/>
    <property type="molecule type" value="Genomic_DNA"/>
</dbReference>
<proteinExistence type="predicted"/>
<dbReference type="InterPro" id="IPR050593">
    <property type="entry name" value="LovG"/>
</dbReference>
<feature type="domain" description="Serine hydrolase" evidence="2">
    <location>
        <begin position="2"/>
        <end position="231"/>
    </location>
</feature>
<dbReference type="AlphaFoldDB" id="A0AAD6MVB0"/>
<dbReference type="Gene3D" id="3.40.50.1820">
    <property type="entry name" value="alpha/beta hydrolase"/>
    <property type="match status" value="1"/>
</dbReference>
<accession>A0AAD6MVB0</accession>
<dbReference type="GO" id="GO:0005634">
    <property type="term" value="C:nucleus"/>
    <property type="evidence" value="ECO:0007669"/>
    <property type="project" value="TreeGrafter"/>
</dbReference>
<keyword evidence="4" id="KW-1185">Reference proteome</keyword>
<evidence type="ECO:0000313" key="4">
    <source>
        <dbReference type="Proteomes" id="UP001215712"/>
    </source>
</evidence>
<evidence type="ECO:0000256" key="1">
    <source>
        <dbReference type="ARBA" id="ARBA00022801"/>
    </source>
</evidence>
<keyword evidence="1" id="KW-0378">Hydrolase</keyword>
<evidence type="ECO:0000259" key="2">
    <source>
        <dbReference type="Pfam" id="PF03959"/>
    </source>
</evidence>
<dbReference type="GO" id="GO:0016787">
    <property type="term" value="F:hydrolase activity"/>
    <property type="evidence" value="ECO:0007669"/>
    <property type="project" value="UniProtKB-KW"/>
</dbReference>
<dbReference type="InterPro" id="IPR029058">
    <property type="entry name" value="AB_hydrolase_fold"/>
</dbReference>
<dbReference type="GO" id="GO:0005737">
    <property type="term" value="C:cytoplasm"/>
    <property type="evidence" value="ECO:0007669"/>
    <property type="project" value="TreeGrafter"/>
</dbReference>
<sequence length="248" mass="27264">MKFLCLPGGYSNSKALQTQLGPFCDALRSSNQDVNFLFTQGTSPVNPPPEFQGFFGPPPNYTFTVVDFPELVKFNMRDFPRCDTPEETIKYAVKKAGNPTFSAVRAAMSRLIDMLDDNPDIEGVIGYSEGAEVAATLILEEERRRKEFGRISRIKCAVFICGWPAKDPVTGRPVLSDDFDTEPITIPTCHVVGAADPFIHGSMALYNTCDPDTADLFDHGGGHVIPRNKQTLLDLSEVIHDMIVSVAS</sequence>
<organism evidence="3 4">
    <name type="scientific">Penicillium malachiteum</name>
    <dbReference type="NCBI Taxonomy" id="1324776"/>
    <lineage>
        <taxon>Eukaryota</taxon>
        <taxon>Fungi</taxon>
        <taxon>Dikarya</taxon>
        <taxon>Ascomycota</taxon>
        <taxon>Pezizomycotina</taxon>
        <taxon>Eurotiomycetes</taxon>
        <taxon>Eurotiomycetidae</taxon>
        <taxon>Eurotiales</taxon>
        <taxon>Aspergillaceae</taxon>
        <taxon>Penicillium</taxon>
    </lineage>
</organism>
<dbReference type="GO" id="GO:0072330">
    <property type="term" value="P:monocarboxylic acid biosynthetic process"/>
    <property type="evidence" value="ECO:0007669"/>
    <property type="project" value="UniProtKB-ARBA"/>
</dbReference>
<dbReference type="Proteomes" id="UP001215712">
    <property type="component" value="Unassembled WGS sequence"/>
</dbReference>